<dbReference type="SUPFAM" id="SSF52540">
    <property type="entry name" value="P-loop containing nucleoside triphosphate hydrolases"/>
    <property type="match status" value="1"/>
</dbReference>
<dbReference type="RefSeq" id="WP_191153788.1">
    <property type="nucleotide sequence ID" value="NZ_JACWUN010000002.1"/>
</dbReference>
<evidence type="ECO:0000259" key="11">
    <source>
        <dbReference type="PROSITE" id="PS50893"/>
    </source>
</evidence>
<evidence type="ECO:0000256" key="8">
    <source>
        <dbReference type="ARBA" id="ARBA00023136"/>
    </source>
</evidence>
<dbReference type="GO" id="GO:0005886">
    <property type="term" value="C:plasma membrane"/>
    <property type="evidence" value="ECO:0007669"/>
    <property type="project" value="UniProtKB-SubCell"/>
</dbReference>
<dbReference type="Proteomes" id="UP000632828">
    <property type="component" value="Unassembled WGS sequence"/>
</dbReference>
<dbReference type="PANTHER" id="PTHR24220">
    <property type="entry name" value="IMPORT ATP-BINDING PROTEIN"/>
    <property type="match status" value="1"/>
</dbReference>
<dbReference type="AlphaFoldDB" id="A0A8J6QJZ2"/>
<reference evidence="12" key="1">
    <citation type="submission" date="2020-09" db="EMBL/GenBank/DDBJ databases">
        <title>Pelobacter alkaliphilus sp. nov., a novel anaerobic arsenate-reducing bacterium from terrestrial mud volcano.</title>
        <authorList>
            <person name="Khomyakova M.A."/>
            <person name="Merkel A.Y."/>
            <person name="Slobodkin A.I."/>
        </authorList>
    </citation>
    <scope>NUCLEOTIDE SEQUENCE</scope>
    <source>
        <strain evidence="12">M08fum</strain>
    </source>
</reference>
<dbReference type="Pfam" id="PF00005">
    <property type="entry name" value="ABC_tran"/>
    <property type="match status" value="1"/>
</dbReference>
<evidence type="ECO:0000256" key="7">
    <source>
        <dbReference type="ARBA" id="ARBA00022840"/>
    </source>
</evidence>
<keyword evidence="4 10" id="KW-1003">Cell membrane</keyword>
<evidence type="ECO:0000256" key="9">
    <source>
        <dbReference type="ARBA" id="ARBA00023306"/>
    </source>
</evidence>
<dbReference type="GO" id="GO:0022857">
    <property type="term" value="F:transmembrane transporter activity"/>
    <property type="evidence" value="ECO:0007669"/>
    <property type="project" value="TreeGrafter"/>
</dbReference>
<keyword evidence="6 10" id="KW-0547">Nucleotide-binding</keyword>
<comment type="subcellular location">
    <subcellularLocation>
        <location evidence="10">Cell membrane</location>
        <topology evidence="10">Peripheral membrane protein</topology>
        <orientation evidence="10">Cytoplasmic side</orientation>
    </subcellularLocation>
</comment>
<dbReference type="EMBL" id="JACWUN010000002">
    <property type="protein sequence ID" value="MBD1399514.1"/>
    <property type="molecule type" value="Genomic_DNA"/>
</dbReference>
<dbReference type="PROSITE" id="PS50893">
    <property type="entry name" value="ABC_TRANSPORTER_2"/>
    <property type="match status" value="1"/>
</dbReference>
<gene>
    <name evidence="10 12" type="primary">ftsE</name>
    <name evidence="12" type="ORF">ICT70_02415</name>
</gene>
<name>A0A8J6QJZ2_9BACT</name>
<evidence type="ECO:0000313" key="13">
    <source>
        <dbReference type="Proteomes" id="UP000632828"/>
    </source>
</evidence>
<dbReference type="GO" id="GO:0005524">
    <property type="term" value="F:ATP binding"/>
    <property type="evidence" value="ECO:0007669"/>
    <property type="project" value="UniProtKB-UniRule"/>
</dbReference>
<keyword evidence="9 10" id="KW-0131">Cell cycle</keyword>
<comment type="similarity">
    <text evidence="2 10">Belongs to the ABC transporter superfamily.</text>
</comment>
<protein>
    <recommendedName>
        <fullName evidence="3 10">Cell division ATP-binding protein FtsE</fullName>
    </recommendedName>
</protein>
<comment type="subunit">
    <text evidence="10">Homodimer. Forms a membrane-associated complex with FtsX.</text>
</comment>
<evidence type="ECO:0000256" key="10">
    <source>
        <dbReference type="RuleBase" id="RU365094"/>
    </source>
</evidence>
<dbReference type="InterPro" id="IPR015854">
    <property type="entry name" value="ABC_transpr_LolD-like"/>
</dbReference>
<dbReference type="PROSITE" id="PS00211">
    <property type="entry name" value="ABC_TRANSPORTER_1"/>
    <property type="match status" value="1"/>
</dbReference>
<evidence type="ECO:0000256" key="4">
    <source>
        <dbReference type="ARBA" id="ARBA00022475"/>
    </source>
</evidence>
<dbReference type="SMART" id="SM00382">
    <property type="entry name" value="AAA"/>
    <property type="match status" value="1"/>
</dbReference>
<dbReference type="PANTHER" id="PTHR24220:SF470">
    <property type="entry name" value="CELL DIVISION ATP-BINDING PROTEIN FTSE"/>
    <property type="match status" value="1"/>
</dbReference>
<accession>A0A8J6QJZ2</accession>
<dbReference type="InterPro" id="IPR003593">
    <property type="entry name" value="AAA+_ATPase"/>
</dbReference>
<organism evidence="12 13">
    <name type="scientific">Pelovirga terrestris</name>
    <dbReference type="NCBI Taxonomy" id="2771352"/>
    <lineage>
        <taxon>Bacteria</taxon>
        <taxon>Pseudomonadati</taxon>
        <taxon>Thermodesulfobacteriota</taxon>
        <taxon>Desulfuromonadia</taxon>
        <taxon>Geobacterales</taxon>
        <taxon>Geobacteraceae</taxon>
        <taxon>Pelovirga</taxon>
    </lineage>
</organism>
<comment type="caution">
    <text evidence="12">The sequence shown here is derived from an EMBL/GenBank/DDBJ whole genome shotgun (WGS) entry which is preliminary data.</text>
</comment>
<dbReference type="GO" id="GO:0016887">
    <property type="term" value="F:ATP hydrolysis activity"/>
    <property type="evidence" value="ECO:0007669"/>
    <property type="project" value="InterPro"/>
</dbReference>
<evidence type="ECO:0000256" key="6">
    <source>
        <dbReference type="ARBA" id="ARBA00022741"/>
    </source>
</evidence>
<evidence type="ECO:0000256" key="5">
    <source>
        <dbReference type="ARBA" id="ARBA00022618"/>
    </source>
</evidence>
<dbReference type="InterPro" id="IPR003439">
    <property type="entry name" value="ABC_transporter-like_ATP-bd"/>
</dbReference>
<proteinExistence type="inferred from homology"/>
<keyword evidence="13" id="KW-1185">Reference proteome</keyword>
<comment type="function">
    <text evidence="1">Part of the ABC transporter FtsEX involved in cellular division. Important for assembly or stability of the septal ring.</text>
</comment>
<dbReference type="Gene3D" id="3.40.50.300">
    <property type="entry name" value="P-loop containing nucleotide triphosphate hydrolases"/>
    <property type="match status" value="1"/>
</dbReference>
<feature type="domain" description="ABC transporter" evidence="11">
    <location>
        <begin position="2"/>
        <end position="229"/>
    </location>
</feature>
<dbReference type="InterPro" id="IPR005286">
    <property type="entry name" value="Cell_div_FtsE"/>
</dbReference>
<dbReference type="NCBIfam" id="TIGR02673">
    <property type="entry name" value="FtsE"/>
    <property type="match status" value="1"/>
</dbReference>
<keyword evidence="8 10" id="KW-0472">Membrane</keyword>
<dbReference type="GO" id="GO:0051301">
    <property type="term" value="P:cell division"/>
    <property type="evidence" value="ECO:0007669"/>
    <property type="project" value="UniProtKB-UniRule"/>
</dbReference>
<dbReference type="InterPro" id="IPR017871">
    <property type="entry name" value="ABC_transporter-like_CS"/>
</dbReference>
<evidence type="ECO:0000256" key="2">
    <source>
        <dbReference type="ARBA" id="ARBA00005417"/>
    </source>
</evidence>
<keyword evidence="7 10" id="KW-0067">ATP-binding</keyword>
<evidence type="ECO:0000256" key="1">
    <source>
        <dbReference type="ARBA" id="ARBA00002579"/>
    </source>
</evidence>
<dbReference type="FunFam" id="3.40.50.300:FF:000056">
    <property type="entry name" value="Cell division ATP-binding protein FtsE"/>
    <property type="match status" value="1"/>
</dbReference>
<evidence type="ECO:0000313" key="12">
    <source>
        <dbReference type="EMBL" id="MBD1399514.1"/>
    </source>
</evidence>
<keyword evidence="5 10" id="KW-0132">Cell division</keyword>
<sequence length="229" mass="25881">MIQLYNVSKRYSRDSVAVNDLSLKIDKGEFVYVTGASGAGKTTFLRMLYVAERPTRGQILVDGQNITRIRSHHIPYLRRKIGVVFQDFKLLQSRSVFENVAFALEAQGKKRFEVSKKVYQALKEVGLEHRLQRKPLELSGGEQQRIAIARALVVDPLILLADEPSGNLDLGVTLEIMELFKRANARGTTVLLATHDYNLHQRFPRRVITLDEGKLVGDQRPLDSVGSEH</sequence>
<dbReference type="InterPro" id="IPR027417">
    <property type="entry name" value="P-loop_NTPase"/>
</dbReference>
<evidence type="ECO:0000256" key="3">
    <source>
        <dbReference type="ARBA" id="ARBA00020019"/>
    </source>
</evidence>